<organism evidence="3 4">
    <name type="scientific">Nocardiopsis aegyptia</name>
    <dbReference type="NCBI Taxonomy" id="220378"/>
    <lineage>
        <taxon>Bacteria</taxon>
        <taxon>Bacillati</taxon>
        <taxon>Actinomycetota</taxon>
        <taxon>Actinomycetes</taxon>
        <taxon>Streptosporangiales</taxon>
        <taxon>Nocardiopsidaceae</taxon>
        <taxon>Nocardiopsis</taxon>
    </lineage>
</organism>
<dbReference type="InterPro" id="IPR029058">
    <property type="entry name" value="AB_hydrolase_fold"/>
</dbReference>
<evidence type="ECO:0000313" key="4">
    <source>
        <dbReference type="Proteomes" id="UP000572051"/>
    </source>
</evidence>
<feature type="domain" description="Alpha/beta hydrolase fold-3" evidence="2">
    <location>
        <begin position="35"/>
        <end position="222"/>
    </location>
</feature>
<sequence length="256" mass="27033">MSHDATPLTFHPPRTDVPVPASGAPAVIVMPGGRYMRHAQHEGKPVAEWLAGLGFAAWVLEYPVGPRDVHPAPLDSARAAMRRARAQAPGLGVDPARIGVLGFSAGGHLAAHLAAGPDTADEERPAFAVLCYAATSWHSFWLGPADTSDSDEDPLIGPDSTPEKRRAVSVELIAVPQTPPTFLWHCADDDLVGVDHALSLTRRLAALRVPVELHVFPTGGHGLGLAEGPTPAGTWTSLCAEWLRGVVADDPRPGLR</sequence>
<dbReference type="PANTHER" id="PTHR48081:SF6">
    <property type="entry name" value="PEPTIDASE S9 PROLYL OLIGOPEPTIDASE CATALYTIC DOMAIN-CONTAINING PROTEIN"/>
    <property type="match status" value="1"/>
</dbReference>
<dbReference type="PANTHER" id="PTHR48081">
    <property type="entry name" value="AB HYDROLASE SUPERFAMILY PROTEIN C4A8.06C"/>
    <property type="match status" value="1"/>
</dbReference>
<dbReference type="RefSeq" id="WP_179828585.1">
    <property type="nucleotide sequence ID" value="NZ_JACCFS010000001.1"/>
</dbReference>
<dbReference type="EMBL" id="JACCFS010000001">
    <property type="protein sequence ID" value="NYJ37664.1"/>
    <property type="molecule type" value="Genomic_DNA"/>
</dbReference>
<name>A0A7Z0EST7_9ACTN</name>
<evidence type="ECO:0000313" key="3">
    <source>
        <dbReference type="EMBL" id="NYJ37664.1"/>
    </source>
</evidence>
<evidence type="ECO:0000256" key="1">
    <source>
        <dbReference type="ARBA" id="ARBA00022801"/>
    </source>
</evidence>
<keyword evidence="1" id="KW-0378">Hydrolase</keyword>
<proteinExistence type="predicted"/>
<dbReference type="Gene3D" id="3.40.50.1820">
    <property type="entry name" value="alpha/beta hydrolase"/>
    <property type="match status" value="1"/>
</dbReference>
<dbReference type="GO" id="GO:0016787">
    <property type="term" value="F:hydrolase activity"/>
    <property type="evidence" value="ECO:0007669"/>
    <property type="project" value="UniProtKB-KW"/>
</dbReference>
<keyword evidence="4" id="KW-1185">Reference proteome</keyword>
<accession>A0A7Z0EST7</accession>
<protein>
    <submittedName>
        <fullName evidence="3">Acetyl esterase/lipase</fullName>
    </submittedName>
</protein>
<dbReference type="InterPro" id="IPR050300">
    <property type="entry name" value="GDXG_lipolytic_enzyme"/>
</dbReference>
<dbReference type="AlphaFoldDB" id="A0A7Z0EST7"/>
<reference evidence="3 4" key="1">
    <citation type="submission" date="2020-07" db="EMBL/GenBank/DDBJ databases">
        <title>Sequencing the genomes of 1000 actinobacteria strains.</title>
        <authorList>
            <person name="Klenk H.-P."/>
        </authorList>
    </citation>
    <scope>NUCLEOTIDE SEQUENCE [LARGE SCALE GENOMIC DNA]</scope>
    <source>
        <strain evidence="3 4">DSM 44442</strain>
    </source>
</reference>
<evidence type="ECO:0000259" key="2">
    <source>
        <dbReference type="Pfam" id="PF07859"/>
    </source>
</evidence>
<comment type="caution">
    <text evidence="3">The sequence shown here is derived from an EMBL/GenBank/DDBJ whole genome shotgun (WGS) entry which is preliminary data.</text>
</comment>
<dbReference type="SUPFAM" id="SSF53474">
    <property type="entry name" value="alpha/beta-Hydrolases"/>
    <property type="match status" value="1"/>
</dbReference>
<dbReference type="InterPro" id="IPR013094">
    <property type="entry name" value="AB_hydrolase_3"/>
</dbReference>
<gene>
    <name evidence="3" type="ORF">HNR10_005545</name>
</gene>
<dbReference type="Proteomes" id="UP000572051">
    <property type="component" value="Unassembled WGS sequence"/>
</dbReference>
<dbReference type="Pfam" id="PF07859">
    <property type="entry name" value="Abhydrolase_3"/>
    <property type="match status" value="1"/>
</dbReference>